<keyword evidence="2" id="KW-1185">Reference proteome</keyword>
<organism evidence="1 2">
    <name type="scientific">Aspergillus pseudoustus</name>
    <dbReference type="NCBI Taxonomy" id="1810923"/>
    <lineage>
        <taxon>Eukaryota</taxon>
        <taxon>Fungi</taxon>
        <taxon>Dikarya</taxon>
        <taxon>Ascomycota</taxon>
        <taxon>Pezizomycotina</taxon>
        <taxon>Eurotiomycetes</taxon>
        <taxon>Eurotiomycetidae</taxon>
        <taxon>Eurotiales</taxon>
        <taxon>Aspergillaceae</taxon>
        <taxon>Aspergillus</taxon>
        <taxon>Aspergillus subgen. Nidulantes</taxon>
    </lineage>
</organism>
<proteinExistence type="predicted"/>
<dbReference type="Proteomes" id="UP001610446">
    <property type="component" value="Unassembled WGS sequence"/>
</dbReference>
<reference evidence="1 2" key="1">
    <citation type="submission" date="2024-07" db="EMBL/GenBank/DDBJ databases">
        <title>Section-level genome sequencing and comparative genomics of Aspergillus sections Usti and Cavernicolus.</title>
        <authorList>
            <consortium name="Lawrence Berkeley National Laboratory"/>
            <person name="Nybo J.L."/>
            <person name="Vesth T.C."/>
            <person name="Theobald S."/>
            <person name="Frisvad J.C."/>
            <person name="Larsen T.O."/>
            <person name="Kjaerboelling I."/>
            <person name="Rothschild-Mancinelli K."/>
            <person name="Lyhne E.K."/>
            <person name="Kogle M.E."/>
            <person name="Barry K."/>
            <person name="Clum A."/>
            <person name="Na H."/>
            <person name="Ledsgaard L."/>
            <person name="Lin J."/>
            <person name="Lipzen A."/>
            <person name="Kuo A."/>
            <person name="Riley R."/>
            <person name="Mondo S."/>
            <person name="Labutti K."/>
            <person name="Haridas S."/>
            <person name="Pangalinan J."/>
            <person name="Salamov A.A."/>
            <person name="Simmons B.A."/>
            <person name="Magnuson J.K."/>
            <person name="Chen J."/>
            <person name="Drula E."/>
            <person name="Henrissat B."/>
            <person name="Wiebenga A."/>
            <person name="Lubbers R.J."/>
            <person name="Gomes A.C."/>
            <person name="Makela M.R."/>
            <person name="Stajich J."/>
            <person name="Grigoriev I.V."/>
            <person name="Mortensen U.H."/>
            <person name="De Vries R.P."/>
            <person name="Baker S.E."/>
            <person name="Andersen M.R."/>
        </authorList>
    </citation>
    <scope>NUCLEOTIDE SEQUENCE [LARGE SCALE GENOMIC DNA]</scope>
    <source>
        <strain evidence="1 2">CBS 123904</strain>
    </source>
</reference>
<name>A0ABR4KJN3_9EURO</name>
<dbReference type="PANTHER" id="PTHR40788:SF2">
    <property type="entry name" value="CLR5 DOMAIN-CONTAINING PROTEIN"/>
    <property type="match status" value="1"/>
</dbReference>
<gene>
    <name evidence="1" type="ORF">BJY01DRAFT_91539</name>
</gene>
<protein>
    <submittedName>
        <fullName evidence="1">Uncharacterized protein</fullName>
    </submittedName>
</protein>
<dbReference type="PANTHER" id="PTHR40788">
    <property type="entry name" value="CLR5 DOMAIN-CONTAINING PROTEIN-RELATED"/>
    <property type="match status" value="1"/>
</dbReference>
<evidence type="ECO:0000313" key="1">
    <source>
        <dbReference type="EMBL" id="KAL2852486.1"/>
    </source>
</evidence>
<dbReference type="EMBL" id="JBFXLU010000024">
    <property type="protein sequence ID" value="KAL2852486.1"/>
    <property type="molecule type" value="Genomic_DNA"/>
</dbReference>
<comment type="caution">
    <text evidence="1">The sequence shown here is derived from an EMBL/GenBank/DDBJ whole genome shotgun (WGS) entry which is preliminary data.</text>
</comment>
<accession>A0ABR4KJN3</accession>
<evidence type="ECO:0000313" key="2">
    <source>
        <dbReference type="Proteomes" id="UP001610446"/>
    </source>
</evidence>
<sequence length="329" mass="38564">MLAARVSALEDHLWALREDPGYFTTQILEIKEHQLQNLKDQSGKDHPLLLDSQQHKLLAHVMRIPMTEAYWYLEIFSEARRLAKRVAVLQRKYATDITPEKDLPEEYLQALLLFHHFLDRVPDLLQATLWNAAPASPPLRRLFYRQPSRSKTEDIHVWYNTKKLEKEDTVQHQLLWSIMYLWKDNEVLSLTAMPVLVDELERLLRSEPRARAMLTPFVSAALGDLSIIAQCLHQSKLYQPWAWTWESSLVKRREELEKRYFQRFEAFSRHIIILDDDAMSKAGTLCDFPSGKFAYPFGKPHTKANIEALRSAERRLDAVWAVFDNAQSR</sequence>